<feature type="signal peptide" evidence="2">
    <location>
        <begin position="1"/>
        <end position="19"/>
    </location>
</feature>
<sequence length="614" mass="67462">MLLLYSLCLIHFIYSHVLASHIIPMNNSDLKYMGRWQTTPLGIQAGWPGAYIQTIVHTTELRLLVAQPTSLLTQIDNHTWVHHDLTSATHQDEQHYIEVDLITNNDVDWTMGPHKLTVVSTQVSPLHLVGISIADDGSLALPSTNPTIPRVVEFIGHDVMLDAVSASPNYLPPSSSPPPPPSLITKSFPWLVSGMLGVDHVHIAYSGATLLDDDDRGRLGMQTRYFDWSIFSSTSSSSTSSGSSAGLSAGPPPSSSSNTYDFTSYTPSVIVVLLGEYDDDIPQYRIALVQFLQKVRQRHQSTPILVMSEPLGGMIRSTQAAVRQCNDQGDQQIFYIDTTGWLHYDDRVENSDQLTLAHKLAPMIQVKLATPPLPLPEAPPNPALPDDWETMDVGNQGLHGSVTFDAGSSFTLWGSGTSLNDRTDAFRFVYQTLSGKGVIEATVQSHATFASCAKAGIMLREHLALGSAYVSTGISPEDGLFVRTRDYNFNTTRLVKKFLAAPPYRIRLERTSDHDFIAQAKKISVKDEEEQDNGKVTKIDSGDDDDDDDWETLTVIPKLTLAQDIYIGLFVTSCDETVVSVAKFTDVALKGGVGRLGRAYSASPRFIDQSHPLY</sequence>
<keyword evidence="4" id="KW-1185">Reference proteome</keyword>
<dbReference type="AlphaFoldDB" id="A0A1X2ITI3"/>
<evidence type="ECO:0000313" key="3">
    <source>
        <dbReference type="EMBL" id="ORZ22073.1"/>
    </source>
</evidence>
<protein>
    <recommendedName>
        <fullName evidence="5">SGNH hydrolase-type esterase domain-containing protein</fullName>
    </recommendedName>
</protein>
<dbReference type="Proteomes" id="UP000193560">
    <property type="component" value="Unassembled WGS sequence"/>
</dbReference>
<comment type="caution">
    <text evidence="3">The sequence shown here is derived from an EMBL/GenBank/DDBJ whole genome shotgun (WGS) entry which is preliminary data.</text>
</comment>
<dbReference type="Gene3D" id="2.60.120.200">
    <property type="match status" value="1"/>
</dbReference>
<name>A0A1X2ITI3_9FUNG</name>
<accession>A0A1X2ITI3</accession>
<dbReference type="InterPro" id="IPR036514">
    <property type="entry name" value="SGNH_hydro_sf"/>
</dbReference>
<feature type="region of interest" description="Disordered" evidence="1">
    <location>
        <begin position="240"/>
        <end position="259"/>
    </location>
</feature>
<dbReference type="SUPFAM" id="SSF52266">
    <property type="entry name" value="SGNH hydrolase"/>
    <property type="match status" value="1"/>
</dbReference>
<dbReference type="EMBL" id="MCGE01000004">
    <property type="protein sequence ID" value="ORZ22073.1"/>
    <property type="molecule type" value="Genomic_DNA"/>
</dbReference>
<proteinExistence type="predicted"/>
<evidence type="ECO:0000313" key="4">
    <source>
        <dbReference type="Proteomes" id="UP000193560"/>
    </source>
</evidence>
<evidence type="ECO:0008006" key="5">
    <source>
        <dbReference type="Google" id="ProtNLM"/>
    </source>
</evidence>
<reference evidence="3 4" key="1">
    <citation type="submission" date="2016-07" db="EMBL/GenBank/DDBJ databases">
        <title>Pervasive Adenine N6-methylation of Active Genes in Fungi.</title>
        <authorList>
            <consortium name="DOE Joint Genome Institute"/>
            <person name="Mondo S.J."/>
            <person name="Dannebaum R.O."/>
            <person name="Kuo R.C."/>
            <person name="Labutti K."/>
            <person name="Haridas S."/>
            <person name="Kuo A."/>
            <person name="Salamov A."/>
            <person name="Ahrendt S.R."/>
            <person name="Lipzen A."/>
            <person name="Sullivan W."/>
            <person name="Andreopoulos W.B."/>
            <person name="Clum A."/>
            <person name="Lindquist E."/>
            <person name="Daum C."/>
            <person name="Ramamoorthy G.K."/>
            <person name="Gryganskyi A."/>
            <person name="Culley D."/>
            <person name="Magnuson J.K."/>
            <person name="James T.Y."/>
            <person name="O'Malley M.A."/>
            <person name="Stajich J.E."/>
            <person name="Spatafora J.W."/>
            <person name="Visel A."/>
            <person name="Grigoriev I.V."/>
        </authorList>
    </citation>
    <scope>NUCLEOTIDE SEQUENCE [LARGE SCALE GENOMIC DNA]</scope>
    <source>
        <strain evidence="3 4">NRRL 1336</strain>
    </source>
</reference>
<gene>
    <name evidence="3" type="ORF">BCR42DRAFT_487677</name>
</gene>
<feature type="compositionally biased region" description="Low complexity" evidence="1">
    <location>
        <begin position="240"/>
        <end position="249"/>
    </location>
</feature>
<dbReference type="Gene3D" id="3.40.50.1110">
    <property type="entry name" value="SGNH hydrolase"/>
    <property type="match status" value="1"/>
</dbReference>
<dbReference type="Gene3D" id="2.60.120.260">
    <property type="entry name" value="Galactose-binding domain-like"/>
    <property type="match status" value="1"/>
</dbReference>
<dbReference type="OrthoDB" id="426133at2759"/>
<feature type="chain" id="PRO_5012191438" description="SGNH hydrolase-type esterase domain-containing protein" evidence="2">
    <location>
        <begin position="20"/>
        <end position="614"/>
    </location>
</feature>
<evidence type="ECO:0000256" key="1">
    <source>
        <dbReference type="SAM" id="MobiDB-lite"/>
    </source>
</evidence>
<organism evidence="3 4">
    <name type="scientific">Absidia repens</name>
    <dbReference type="NCBI Taxonomy" id="90262"/>
    <lineage>
        <taxon>Eukaryota</taxon>
        <taxon>Fungi</taxon>
        <taxon>Fungi incertae sedis</taxon>
        <taxon>Mucoromycota</taxon>
        <taxon>Mucoromycotina</taxon>
        <taxon>Mucoromycetes</taxon>
        <taxon>Mucorales</taxon>
        <taxon>Cunninghamellaceae</taxon>
        <taxon>Absidia</taxon>
    </lineage>
</organism>
<evidence type="ECO:0000256" key="2">
    <source>
        <dbReference type="SAM" id="SignalP"/>
    </source>
</evidence>
<keyword evidence="2" id="KW-0732">Signal</keyword>